<protein>
    <recommendedName>
        <fullName evidence="2">peptidylprolyl isomerase</fullName>
        <ecNumber evidence="2">5.2.1.8</ecNumber>
    </recommendedName>
</protein>
<sequence length="364" mass="40424">MAFWGVEVKSGRPFTLQTTDATGIKRLHLSQATLGLGNAATRSVLQCNIGSKSPVFLCVLSPEKIESCQLNIEFEETDDVIFSVIGPRSVHLTGYFLGMSTAFCQNDDELESYGEDIGYSYMDIGSSDDYDYSDSFINDDDLSACRSHAFSTDDDEVSIKEWKYNKAKNKNRNGKGGRLRNIYEEVSDSESNETSAKPEDSSEGDCVGVRKNEDDLNISTKIPVPSRITRSKARTSSLVNDQSDRVIEPSSSVLPSENGDDETPLKKRRKKNKREDETTNVQKNLFECLEKNTQTFDNKNIDGEAVTTKSLEPEIPSNEVTIKEIAIGKLDGKVAADEKKVSIFFKKVLALVMKGCELVKREGL</sequence>
<evidence type="ECO:0000256" key="1">
    <source>
        <dbReference type="ARBA" id="ARBA00000971"/>
    </source>
</evidence>
<evidence type="ECO:0000256" key="3">
    <source>
        <dbReference type="ARBA" id="ARBA00023110"/>
    </source>
</evidence>
<evidence type="ECO:0000259" key="6">
    <source>
        <dbReference type="Pfam" id="PF17800"/>
    </source>
</evidence>
<proteinExistence type="predicted"/>
<dbReference type="PANTHER" id="PTHR43811:SF48">
    <property type="entry name" value="PEPTIDYL-PROLYL CIS-TRANS ISOMERASE FKBP43"/>
    <property type="match status" value="1"/>
</dbReference>
<dbReference type="EC" id="5.2.1.8" evidence="2"/>
<name>A0A1J3IX95_NOCCA</name>
<dbReference type="Gene3D" id="2.60.120.340">
    <property type="entry name" value="Nucleoplasmin core domain"/>
    <property type="match status" value="1"/>
</dbReference>
<evidence type="ECO:0000313" key="7">
    <source>
        <dbReference type="EMBL" id="JAU84020.1"/>
    </source>
</evidence>
<evidence type="ECO:0000256" key="2">
    <source>
        <dbReference type="ARBA" id="ARBA00013194"/>
    </source>
</evidence>
<evidence type="ECO:0000256" key="4">
    <source>
        <dbReference type="ARBA" id="ARBA00023235"/>
    </source>
</evidence>
<keyword evidence="3" id="KW-0697">Rotamase</keyword>
<dbReference type="InterPro" id="IPR041232">
    <property type="entry name" value="NPL"/>
</dbReference>
<feature type="region of interest" description="Disordered" evidence="5">
    <location>
        <begin position="185"/>
        <end position="278"/>
    </location>
</feature>
<dbReference type="AlphaFoldDB" id="A0A1J3IX95"/>
<gene>
    <name evidence="7" type="ORF">MP_TR25763_c0_g1_i1_g.75264</name>
</gene>
<keyword evidence="4 7" id="KW-0413">Isomerase</keyword>
<reference evidence="7" key="1">
    <citation type="submission" date="2016-07" db="EMBL/GenBank/DDBJ databases">
        <title>De novo transcriptome assembly of four accessions of the metal hyperaccumulator plant Noccaea caerulescens.</title>
        <authorList>
            <person name="Blande D."/>
            <person name="Halimaa P."/>
            <person name="Tervahauta A.I."/>
            <person name="Aarts M.G."/>
            <person name="Karenlampi S.O."/>
        </authorList>
    </citation>
    <scope>NUCLEOTIDE SEQUENCE</scope>
</reference>
<dbReference type="Pfam" id="PF17800">
    <property type="entry name" value="NPL"/>
    <property type="match status" value="1"/>
</dbReference>
<evidence type="ECO:0000256" key="5">
    <source>
        <dbReference type="SAM" id="MobiDB-lite"/>
    </source>
</evidence>
<dbReference type="GO" id="GO:0003755">
    <property type="term" value="F:peptidyl-prolyl cis-trans isomerase activity"/>
    <property type="evidence" value="ECO:0007669"/>
    <property type="project" value="UniProtKB-KW"/>
</dbReference>
<feature type="domain" description="Nucleoplasmin-like" evidence="6">
    <location>
        <begin position="3"/>
        <end position="96"/>
    </location>
</feature>
<dbReference type="EMBL" id="GEVM01021918">
    <property type="protein sequence ID" value="JAU84020.1"/>
    <property type="molecule type" value="Transcribed_RNA"/>
</dbReference>
<comment type="catalytic activity">
    <reaction evidence="1">
        <text>[protein]-peptidylproline (omega=180) = [protein]-peptidylproline (omega=0)</text>
        <dbReference type="Rhea" id="RHEA:16237"/>
        <dbReference type="Rhea" id="RHEA-COMP:10747"/>
        <dbReference type="Rhea" id="RHEA-COMP:10748"/>
        <dbReference type="ChEBI" id="CHEBI:83833"/>
        <dbReference type="ChEBI" id="CHEBI:83834"/>
        <dbReference type="EC" id="5.2.1.8"/>
    </reaction>
</comment>
<organism evidence="7">
    <name type="scientific">Noccaea caerulescens</name>
    <name type="common">Alpine penny-cress</name>
    <name type="synonym">Thlaspi caerulescens</name>
    <dbReference type="NCBI Taxonomy" id="107243"/>
    <lineage>
        <taxon>Eukaryota</taxon>
        <taxon>Viridiplantae</taxon>
        <taxon>Streptophyta</taxon>
        <taxon>Embryophyta</taxon>
        <taxon>Tracheophyta</taxon>
        <taxon>Spermatophyta</taxon>
        <taxon>Magnoliopsida</taxon>
        <taxon>eudicotyledons</taxon>
        <taxon>Gunneridae</taxon>
        <taxon>Pentapetalae</taxon>
        <taxon>rosids</taxon>
        <taxon>malvids</taxon>
        <taxon>Brassicales</taxon>
        <taxon>Brassicaceae</taxon>
        <taxon>Coluteocarpeae</taxon>
        <taxon>Noccaea</taxon>
    </lineage>
</organism>
<dbReference type="PANTHER" id="PTHR43811">
    <property type="entry name" value="FKBP-TYPE PEPTIDYL-PROLYL CIS-TRANS ISOMERASE FKPA"/>
    <property type="match status" value="1"/>
</dbReference>
<accession>A0A1J3IX95</accession>